<evidence type="ECO:0000313" key="2">
    <source>
        <dbReference type="EMBL" id="SVC04904.1"/>
    </source>
</evidence>
<dbReference type="EMBL" id="UINC01070618">
    <property type="protein sequence ID" value="SVC04904.1"/>
    <property type="molecule type" value="Genomic_DNA"/>
</dbReference>
<reference evidence="2" key="1">
    <citation type="submission" date="2018-05" db="EMBL/GenBank/DDBJ databases">
        <authorList>
            <person name="Lanie J.A."/>
            <person name="Ng W.-L."/>
            <person name="Kazmierczak K.M."/>
            <person name="Andrzejewski T.M."/>
            <person name="Davidsen T.M."/>
            <person name="Wayne K.J."/>
            <person name="Tettelin H."/>
            <person name="Glass J.I."/>
            <person name="Rusch D."/>
            <person name="Podicherti R."/>
            <person name="Tsui H.-C.T."/>
            <person name="Winkler M.E."/>
        </authorList>
    </citation>
    <scope>NUCLEOTIDE SEQUENCE</scope>
</reference>
<organism evidence="2">
    <name type="scientific">marine metagenome</name>
    <dbReference type="NCBI Taxonomy" id="408172"/>
    <lineage>
        <taxon>unclassified sequences</taxon>
        <taxon>metagenomes</taxon>
        <taxon>ecological metagenomes</taxon>
    </lineage>
</organism>
<dbReference type="AlphaFoldDB" id="A0A382IYI6"/>
<protein>
    <submittedName>
        <fullName evidence="2">Uncharacterized protein</fullName>
    </submittedName>
</protein>
<keyword evidence="1" id="KW-1133">Transmembrane helix</keyword>
<accession>A0A382IYI6</accession>
<name>A0A382IYI6_9ZZZZ</name>
<feature type="transmembrane region" description="Helical" evidence="1">
    <location>
        <begin position="127"/>
        <end position="149"/>
    </location>
</feature>
<keyword evidence="1" id="KW-0472">Membrane</keyword>
<feature type="transmembrane region" description="Helical" evidence="1">
    <location>
        <begin position="7"/>
        <end position="25"/>
    </location>
</feature>
<keyword evidence="1" id="KW-0812">Transmembrane</keyword>
<sequence length="155" mass="16808">MLSKYTIVGMAVGIVISGIGISALVDSLMNPVRIIEFDENLEAGDNQTYSFKARSNSEQKIAVTGDSAHIGLTKPGESENGYDFKKNGDLSWQLTDGGQNIVKVQNTGESDLNISGVFEVERDPIFFTYHILVITSGVVIIGFSAVFSVRKPRGF</sequence>
<proteinExistence type="predicted"/>
<gene>
    <name evidence="2" type="ORF">METZ01_LOCUS257758</name>
</gene>
<evidence type="ECO:0000256" key="1">
    <source>
        <dbReference type="SAM" id="Phobius"/>
    </source>
</evidence>